<dbReference type="Proteomes" id="UP000278288">
    <property type="component" value="Chromosome"/>
</dbReference>
<keyword evidence="1" id="KW-1133">Transmembrane helix</keyword>
<dbReference type="GO" id="GO:0006355">
    <property type="term" value="P:regulation of DNA-templated transcription"/>
    <property type="evidence" value="ECO:0007669"/>
    <property type="project" value="InterPro"/>
</dbReference>
<reference evidence="2 3" key="1">
    <citation type="submission" date="2018-11" db="EMBL/GenBank/DDBJ databases">
        <title>Proposal to divide the Flavobacteriaceae and reorganize its genera based on Amino Acid Identity values calculated from whole genome sequences.</title>
        <authorList>
            <person name="Nicholson A.C."/>
            <person name="Gulvik C.A."/>
            <person name="Whitney A.M."/>
            <person name="Humrighouse B.W."/>
            <person name="Bell M."/>
            <person name="Holmes B."/>
            <person name="Steigerwalt A.G."/>
            <person name="Villarma A."/>
            <person name="Sheth M."/>
            <person name="Batra D."/>
            <person name="Pryor J."/>
            <person name="Bernardet J.-F."/>
            <person name="Hugo C."/>
            <person name="Kampfer P."/>
            <person name="Newman J."/>
            <person name="McQuiston J.R."/>
        </authorList>
    </citation>
    <scope>NUCLEOTIDE SEQUENCE [LARGE SCALE GENOMIC DNA]</scope>
    <source>
        <strain evidence="2 3">G0041</strain>
    </source>
</reference>
<keyword evidence="1" id="KW-0812">Transmembrane</keyword>
<feature type="transmembrane region" description="Helical" evidence="1">
    <location>
        <begin position="57"/>
        <end position="75"/>
    </location>
</feature>
<evidence type="ECO:0000313" key="3">
    <source>
        <dbReference type="Proteomes" id="UP000278288"/>
    </source>
</evidence>
<feature type="transmembrane region" description="Helical" evidence="1">
    <location>
        <begin position="87"/>
        <end position="105"/>
    </location>
</feature>
<organism evidence="2 3">
    <name type="scientific">Chryseobacterium nakagawai</name>
    <dbReference type="NCBI Taxonomy" id="1241982"/>
    <lineage>
        <taxon>Bacteria</taxon>
        <taxon>Pseudomonadati</taxon>
        <taxon>Bacteroidota</taxon>
        <taxon>Flavobacteriia</taxon>
        <taxon>Flavobacteriales</taxon>
        <taxon>Weeksellaceae</taxon>
        <taxon>Chryseobacterium group</taxon>
        <taxon>Chryseobacterium</taxon>
    </lineage>
</organism>
<keyword evidence="1" id="KW-0472">Membrane</keyword>
<feature type="transmembrane region" description="Helical" evidence="1">
    <location>
        <begin position="136"/>
        <end position="154"/>
    </location>
</feature>
<proteinExistence type="predicted"/>
<keyword evidence="3" id="KW-1185">Reference proteome</keyword>
<protein>
    <submittedName>
        <fullName evidence="2">Two component regulator three Y domain-containing protein</fullName>
    </submittedName>
</protein>
<feature type="transmembrane region" description="Helical" evidence="1">
    <location>
        <begin position="32"/>
        <end position="51"/>
    </location>
</feature>
<accession>A0AAD0YN12</accession>
<dbReference type="KEGG" id="cnk:EG343_15490"/>
<dbReference type="InterPro" id="IPR016032">
    <property type="entry name" value="Sig_transdc_resp-reg_C-effctor"/>
</dbReference>
<feature type="transmembrane region" description="Helical" evidence="1">
    <location>
        <begin position="174"/>
        <end position="192"/>
    </location>
</feature>
<dbReference type="SUPFAM" id="SSF46894">
    <property type="entry name" value="C-terminal effector domain of the bipartite response regulators"/>
    <property type="match status" value="1"/>
</dbReference>
<dbReference type="AlphaFoldDB" id="A0AAD0YN12"/>
<evidence type="ECO:0000256" key="1">
    <source>
        <dbReference type="SAM" id="Phobius"/>
    </source>
</evidence>
<dbReference type="GO" id="GO:0003677">
    <property type="term" value="F:DNA binding"/>
    <property type="evidence" value="ECO:0007669"/>
    <property type="project" value="InterPro"/>
</dbReference>
<feature type="transmembrane region" description="Helical" evidence="1">
    <location>
        <begin position="111"/>
        <end position="129"/>
    </location>
</feature>
<gene>
    <name evidence="2" type="ORF">EG343_15490</name>
</gene>
<name>A0AAD0YN12_CHRNA</name>
<sequence>MMKKIFYYIINSELESLDNDFDRNDLMLINRYLLFLFLLFLFYSVFIIFFFGDLLSSVFLIIITLFWLVLISVKGKLARFRNVIKNMIVLIFLILTFIISVFHVYTWKDAGVEYFYFSLLFALPFYFNYKYDFNTILLIVSVVAANFIVCMYFDLDFLPRSGYINQEDLRTIKLLNVLFAITTFLIDIYFVSQKDKLIHGLKKETEIKDSTIGDLQKVNNELMYQQVINNNLTQDNIAEIINLAEDNSPLFFEKFQLFFPEFIPKILNINNGLIYSELHICALMRLNFDTKKIATSINSSVRAVESRKYRIRKKLNITSNMNINNFILKI</sequence>
<dbReference type="EMBL" id="CP033923">
    <property type="protein sequence ID" value="AZA91919.1"/>
    <property type="molecule type" value="Genomic_DNA"/>
</dbReference>
<evidence type="ECO:0000313" key="2">
    <source>
        <dbReference type="EMBL" id="AZA91919.1"/>
    </source>
</evidence>